<dbReference type="EMBL" id="AP029172">
    <property type="protein sequence ID" value="BFD48266.1"/>
    <property type="molecule type" value="Genomic_DNA"/>
</dbReference>
<gene>
    <name evidence="2" type="ORF">DMENIID0003_13400</name>
</gene>
<name>A0AAT9GEV8_9RICK</name>
<reference evidence="2" key="1">
    <citation type="submission" date="2024-01" db="EMBL/GenBank/DDBJ databases">
        <title>Sequencing the genomes of a sandfly, Sergentomyia squamirostris, and its two endosymbionts.</title>
        <authorList>
            <person name="Itokawa K."/>
            <person name="Sanjoba C."/>
        </authorList>
    </citation>
    <scope>NUCLEOTIDE SEQUENCE</scope>
    <source>
        <strain evidence="2">WSSQ</strain>
    </source>
</reference>
<protein>
    <submittedName>
        <fullName evidence="2">Uncharacterized protein</fullName>
    </submittedName>
</protein>
<evidence type="ECO:0000256" key="1">
    <source>
        <dbReference type="SAM" id="MobiDB-lite"/>
    </source>
</evidence>
<proteinExistence type="predicted"/>
<organism evidence="2">
    <name type="scientific">Wolbachia endosymbiont of Sergentomyia squamirostris</name>
    <dbReference type="NCBI Taxonomy" id="3113640"/>
    <lineage>
        <taxon>Bacteria</taxon>
        <taxon>Pseudomonadati</taxon>
        <taxon>Pseudomonadota</taxon>
        <taxon>Alphaproteobacteria</taxon>
        <taxon>Rickettsiales</taxon>
        <taxon>Anaplasmataceae</taxon>
        <taxon>Wolbachieae</taxon>
        <taxon>Wolbachia</taxon>
    </lineage>
</organism>
<sequence>MPSFFDKQFSEQVKAAIDRNDPKLLQILLSTKYCQLWEDWLTHSILSYKIIGITQTLKYQLPINIIAAQKQVLDKNFGRLIHGRLPTRSNIAQPDELLDVRASNGDVEKVNKELENVEREILQRYKPFRHETVENKYQVFNVQDMFDPAGRFVYSYDGDDYTEGNKYLKEITEVFKSNLALQPVLKLDVSDHYNKVYGDMYTKITQEYQLRIRNGQAIRLLYEGNESLVKKLDGLRNGDNKLRSILTSISKEVVNGIRNGEFIEEVYDKLIDNVLNAAIEEGHHPLYQEFNNMEGDKGQKIGIIKERIKEQVKKNNRHELLKEYMEYAADKDQPSMHIISVLIVNGASLLASCVIDPSTNQSITIKERLQGLGEEYKALIDKSIFTVMRKVHKLLFDFSIVGKEEVDLLKLVSETPSEDGSFVKSGEKVPLLNEIGGQGEREFMSLLKTCVENINTRNTSFFGSILEFFVGKAEPSEKDREEAYAKLYECIEVGYLAIRTGCDRVIVDYINEIEEEARKSNNPYLKKLYKNFLTLLYDYNDLPKSMYIARFCRYISRTITWSPAWEEILTGPGYRTDVGEWSKNKFEEVEKTERDEVSIRLAESEASNRASEQSREQEAQARQRAEQEAEQNAQRAEQETQARQRAEQTAEQEAQARQRAEQTAEQNAQRAEQEAQRAARLEEMLRRMGVDPGTALDDVNVSQGASTEVERG</sequence>
<feature type="region of interest" description="Disordered" evidence="1">
    <location>
        <begin position="602"/>
        <end position="712"/>
    </location>
</feature>
<dbReference type="AlphaFoldDB" id="A0AAT9GEV8"/>
<feature type="compositionally biased region" description="Basic and acidic residues" evidence="1">
    <location>
        <begin position="671"/>
        <end position="689"/>
    </location>
</feature>
<evidence type="ECO:0000313" key="2">
    <source>
        <dbReference type="EMBL" id="BFD48266.1"/>
    </source>
</evidence>
<feature type="compositionally biased region" description="Basic and acidic residues" evidence="1">
    <location>
        <begin position="612"/>
        <end position="627"/>
    </location>
</feature>
<feature type="compositionally biased region" description="Basic and acidic residues" evidence="1">
    <location>
        <begin position="636"/>
        <end position="662"/>
    </location>
</feature>
<accession>A0AAT9GEV8</accession>